<keyword evidence="4" id="KW-1185">Reference proteome</keyword>
<evidence type="ECO:0000313" key="4">
    <source>
        <dbReference type="Proteomes" id="UP000308671"/>
    </source>
</evidence>
<keyword evidence="2" id="KW-1133">Transmembrane helix</keyword>
<dbReference type="EMBL" id="PQXL01000109">
    <property type="protein sequence ID" value="THV51491.1"/>
    <property type="molecule type" value="Genomic_DNA"/>
</dbReference>
<evidence type="ECO:0000256" key="1">
    <source>
        <dbReference type="SAM" id="MobiDB-lite"/>
    </source>
</evidence>
<feature type="transmembrane region" description="Helical" evidence="2">
    <location>
        <begin position="112"/>
        <end position="136"/>
    </location>
</feature>
<dbReference type="Proteomes" id="UP000308671">
    <property type="component" value="Unassembled WGS sequence"/>
</dbReference>
<evidence type="ECO:0000313" key="3">
    <source>
        <dbReference type="EMBL" id="THV51491.1"/>
    </source>
</evidence>
<feature type="region of interest" description="Disordered" evidence="1">
    <location>
        <begin position="158"/>
        <end position="178"/>
    </location>
</feature>
<keyword evidence="2" id="KW-0472">Membrane</keyword>
<proteinExistence type="predicted"/>
<feature type="transmembrane region" description="Helical" evidence="2">
    <location>
        <begin position="33"/>
        <end position="57"/>
    </location>
</feature>
<gene>
    <name evidence="3" type="ORF">BGAL_0109g00180</name>
</gene>
<feature type="compositionally biased region" description="Basic and acidic residues" evidence="1">
    <location>
        <begin position="160"/>
        <end position="171"/>
    </location>
</feature>
<comment type="caution">
    <text evidence="3">The sequence shown here is derived from an EMBL/GenBank/DDBJ whole genome shotgun (WGS) entry which is preliminary data.</text>
</comment>
<reference evidence="3 4" key="1">
    <citation type="submission" date="2017-12" db="EMBL/GenBank/DDBJ databases">
        <title>Comparative genomics of Botrytis spp.</title>
        <authorList>
            <person name="Valero-Jimenez C.A."/>
            <person name="Tapia P."/>
            <person name="Veloso J."/>
            <person name="Silva-Moreno E."/>
            <person name="Staats M."/>
            <person name="Valdes J.H."/>
            <person name="Van Kan J.A.L."/>
        </authorList>
    </citation>
    <scope>NUCLEOTIDE SEQUENCE [LARGE SCALE GENOMIC DNA]</scope>
    <source>
        <strain evidence="3 4">MUCL435</strain>
    </source>
</reference>
<protein>
    <submittedName>
        <fullName evidence="3">Uncharacterized protein</fullName>
    </submittedName>
</protein>
<sequence>MEVEFASCDSSQLARTLLHDMSNSNSNPPNKPLFLLSLTLTLLIFWTTIISLLIYFISSLEPHTSTPLCHGSLIYEEICYCPASISHCTPTPTESITIRNLDSGPGTPVEQIIMYFALAMSVCGFLVQMMVLSAWWSPWGEKIVWRKGGSGWEWKVSSVGKDDKRGNREQDPLIVSES</sequence>
<dbReference type="AlphaFoldDB" id="A0A4S8R389"/>
<accession>A0A4S8R389</accession>
<evidence type="ECO:0000256" key="2">
    <source>
        <dbReference type="SAM" id="Phobius"/>
    </source>
</evidence>
<keyword evidence="2" id="KW-0812">Transmembrane</keyword>
<name>A0A4S8R389_9HELO</name>
<organism evidence="3 4">
    <name type="scientific">Botrytis galanthina</name>
    <dbReference type="NCBI Taxonomy" id="278940"/>
    <lineage>
        <taxon>Eukaryota</taxon>
        <taxon>Fungi</taxon>
        <taxon>Dikarya</taxon>
        <taxon>Ascomycota</taxon>
        <taxon>Pezizomycotina</taxon>
        <taxon>Leotiomycetes</taxon>
        <taxon>Helotiales</taxon>
        <taxon>Sclerotiniaceae</taxon>
        <taxon>Botrytis</taxon>
    </lineage>
</organism>
<dbReference type="OrthoDB" id="3546618at2759"/>